<evidence type="ECO:0000313" key="3">
    <source>
        <dbReference type="Proteomes" id="UP000638570"/>
    </source>
</evidence>
<feature type="transmembrane region" description="Helical" evidence="1">
    <location>
        <begin position="307"/>
        <end position="327"/>
    </location>
</feature>
<dbReference type="Pfam" id="PF05145">
    <property type="entry name" value="AbrB"/>
    <property type="match status" value="1"/>
</dbReference>
<feature type="transmembrane region" description="Helical" evidence="1">
    <location>
        <begin position="191"/>
        <end position="210"/>
    </location>
</feature>
<organism evidence="2 3">
    <name type="scientific">Zobellella iuensis</name>
    <dbReference type="NCBI Taxonomy" id="2803811"/>
    <lineage>
        <taxon>Bacteria</taxon>
        <taxon>Pseudomonadati</taxon>
        <taxon>Pseudomonadota</taxon>
        <taxon>Gammaproteobacteria</taxon>
        <taxon>Aeromonadales</taxon>
        <taxon>Aeromonadaceae</taxon>
        <taxon>Zobellella</taxon>
    </lineage>
</organism>
<protein>
    <submittedName>
        <fullName evidence="2">AbrB family transcriptional regulator</fullName>
    </submittedName>
</protein>
<dbReference type="PANTHER" id="PTHR38457:SF1">
    <property type="entry name" value="REGULATOR ABRB-RELATED"/>
    <property type="match status" value="1"/>
</dbReference>
<dbReference type="RefSeq" id="WP_202088237.1">
    <property type="nucleotide sequence ID" value="NZ_JAERTZ010000032.1"/>
</dbReference>
<feature type="transmembrane region" description="Helical" evidence="1">
    <location>
        <begin position="168"/>
        <end position="184"/>
    </location>
</feature>
<dbReference type="Proteomes" id="UP000638570">
    <property type="component" value="Unassembled WGS sequence"/>
</dbReference>
<proteinExistence type="predicted"/>
<dbReference type="PANTHER" id="PTHR38457">
    <property type="entry name" value="REGULATOR ABRB-RELATED"/>
    <property type="match status" value="1"/>
</dbReference>
<dbReference type="EMBL" id="JAERTZ010000032">
    <property type="protein sequence ID" value="MBL1379169.1"/>
    <property type="molecule type" value="Genomic_DNA"/>
</dbReference>
<feature type="transmembrane region" description="Helical" evidence="1">
    <location>
        <begin position="142"/>
        <end position="162"/>
    </location>
</feature>
<feature type="transmembrane region" description="Helical" evidence="1">
    <location>
        <begin position="216"/>
        <end position="234"/>
    </location>
</feature>
<keyword evidence="3" id="KW-1185">Reference proteome</keyword>
<comment type="caution">
    <text evidence="2">The sequence shown here is derived from an EMBL/GenBank/DDBJ whole genome shotgun (WGS) entry which is preliminary data.</text>
</comment>
<keyword evidence="1" id="KW-1133">Transmembrane helix</keyword>
<dbReference type="InterPro" id="IPR007820">
    <property type="entry name" value="AbrB_fam"/>
</dbReference>
<keyword evidence="1" id="KW-0812">Transmembrane</keyword>
<keyword evidence="1" id="KW-0472">Membrane</keyword>
<reference evidence="3" key="1">
    <citation type="submission" date="2021-01" db="EMBL/GenBank/DDBJ databases">
        <title>Genome public.</title>
        <authorList>
            <person name="Liu C."/>
            <person name="Sun Q."/>
        </authorList>
    </citation>
    <scope>NUCLEOTIDE SEQUENCE [LARGE SCALE GENOMIC DNA]</scope>
    <source>
        <strain evidence="3">CGMCC 1.18722</strain>
    </source>
</reference>
<feature type="transmembrane region" description="Helical" evidence="1">
    <location>
        <begin position="246"/>
        <end position="268"/>
    </location>
</feature>
<accession>A0ABS1QY49</accession>
<gene>
    <name evidence="2" type="ORF">JKV55_17860</name>
</gene>
<dbReference type="PIRSF" id="PIRSF038991">
    <property type="entry name" value="Protein_AbrB"/>
    <property type="match status" value="1"/>
</dbReference>
<evidence type="ECO:0000256" key="1">
    <source>
        <dbReference type="SAM" id="Phobius"/>
    </source>
</evidence>
<name>A0ABS1QY49_9GAMM</name>
<evidence type="ECO:0000313" key="2">
    <source>
        <dbReference type="EMBL" id="MBL1379169.1"/>
    </source>
</evidence>
<sequence length="341" mass="36058">MRSILLTLLLAGVGGGAAHGLGFPSDWLVGAMVLVAFCSMRGLATRVPPYSLELVQLVLGLSVGLRISTELPAGSSLLISLGGLLLCLATQLPLVQGLLRRLGWSREEAMLAASPGALSVMAALASELDNPLRVVLSQTVRVMLLVSGVTLVLWLGWVNQVPLPGEQALSHGLSLLLLAVALLLGRGLRRLRLPVSPLLGGMLVGGVFAAQQPQDMVLAGWMLPLSMLLLGALLGCRIRPLPARELAGLLGIGLVICLASSLVSLLWAGLVAWQLDLSVFQVWLAYAPGGLEAMIYLALVTGEEPSWVIFHHVVRIVLLSLGGGWLMQRYQARAARPEQGD</sequence>